<accession>A0AA95HHL1</accession>
<reference evidence="1" key="2">
    <citation type="submission" date="2023-04" db="EMBL/GenBank/DDBJ databases">
        <authorList>
            <person name="Beletskiy A.V."/>
            <person name="Mardanov A.V."/>
            <person name="Ravin N.V."/>
        </authorList>
    </citation>
    <scope>NUCLEOTIDE SEQUENCE</scope>
    <source>
        <strain evidence="1">GKL-02</strain>
    </source>
</reference>
<dbReference type="AlphaFoldDB" id="A0AA95HHL1"/>
<organism evidence="1">
    <name type="scientific">Candidatus Thiothrix putei</name>
    <dbReference type="NCBI Taxonomy" id="3080811"/>
    <lineage>
        <taxon>Bacteria</taxon>
        <taxon>Pseudomonadati</taxon>
        <taxon>Pseudomonadota</taxon>
        <taxon>Gammaproteobacteria</taxon>
        <taxon>Thiotrichales</taxon>
        <taxon>Thiotrichaceae</taxon>
        <taxon>Thiothrix</taxon>
    </lineage>
</organism>
<dbReference type="Proteomes" id="UP001301326">
    <property type="component" value="Chromosome"/>
</dbReference>
<dbReference type="EMBL" id="CP124756">
    <property type="protein sequence ID" value="WGZ94914.1"/>
    <property type="molecule type" value="Genomic_DNA"/>
</dbReference>
<evidence type="ECO:0000313" key="1">
    <source>
        <dbReference type="EMBL" id="WGZ94914.1"/>
    </source>
</evidence>
<proteinExistence type="predicted"/>
<protein>
    <submittedName>
        <fullName evidence="1">Uncharacterized protein</fullName>
    </submittedName>
</protein>
<dbReference type="KEGG" id="tput:QJT81_02705"/>
<reference evidence="1" key="1">
    <citation type="journal article" date="2023" name="Int. J. Mol. Sci.">
        <title>Metagenomics Revealed a New Genus 'Candidatus Thiocaldithrix dubininis' gen. nov., sp. nov. and a New Species 'Candidatus Thiothrix putei' sp. nov. in the Family Thiotrichaceae, Some Members of Which Have Traits of Both Na+- and H+-Motive Energetics.</title>
        <authorList>
            <person name="Ravin N.V."/>
            <person name="Muntyan M.S."/>
            <person name="Smolyakov D.D."/>
            <person name="Rudenko T.S."/>
            <person name="Beletsky A.V."/>
            <person name="Mardanov A.V."/>
            <person name="Grabovich M.Y."/>
        </authorList>
    </citation>
    <scope>NUCLEOTIDE SEQUENCE</scope>
    <source>
        <strain evidence="1">GKL-02</strain>
    </source>
</reference>
<gene>
    <name evidence="1" type="ORF">QJT81_02705</name>
</gene>
<name>A0AA95HHL1_9GAMM</name>
<sequence length="121" mass="14137">MAGDIYFGYDNSSQNKWETNDGYVNSASFMAFGDWLDEALSKDYPNLLSAIKEDEPMAMYNFCDLSAVEYNTVIRALREFKRNLMKPTPIQQLGTRVWEEIAEPFIHKDVRYDSKYHDDDL</sequence>